<comment type="caution">
    <text evidence="10">The sequence shown here is derived from an EMBL/GenBank/DDBJ whole genome shotgun (WGS) entry which is preliminary data.</text>
</comment>
<evidence type="ECO:0000256" key="6">
    <source>
        <dbReference type="ARBA" id="ARBA00022692"/>
    </source>
</evidence>
<dbReference type="InterPro" id="IPR012902">
    <property type="entry name" value="N_methyl_site"/>
</dbReference>
<dbReference type="GO" id="GO:0015628">
    <property type="term" value="P:protein secretion by the type II secretion system"/>
    <property type="evidence" value="ECO:0007669"/>
    <property type="project" value="InterPro"/>
</dbReference>
<keyword evidence="6 9" id="KW-0812">Transmembrane</keyword>
<comment type="similarity">
    <text evidence="2">Belongs to the GSP I family.</text>
</comment>
<evidence type="ECO:0000256" key="4">
    <source>
        <dbReference type="ARBA" id="ARBA00022481"/>
    </source>
</evidence>
<accession>A0A3N1NV81</accession>
<evidence type="ECO:0000313" key="10">
    <source>
        <dbReference type="EMBL" id="ROQ19128.1"/>
    </source>
</evidence>
<dbReference type="Pfam" id="PF07963">
    <property type="entry name" value="N_methyl"/>
    <property type="match status" value="1"/>
</dbReference>
<dbReference type="NCBIfam" id="TIGR02532">
    <property type="entry name" value="IV_pilin_GFxxxE"/>
    <property type="match status" value="1"/>
</dbReference>
<name>A0A3N1NV81_9GAMM</name>
<keyword evidence="8 9" id="KW-0472">Membrane</keyword>
<dbReference type="Proteomes" id="UP000268033">
    <property type="component" value="Unassembled WGS sequence"/>
</dbReference>
<reference evidence="10 11" key="1">
    <citation type="submission" date="2018-11" db="EMBL/GenBank/DDBJ databases">
        <title>Genomic Encyclopedia of Type Strains, Phase IV (KMG-IV): sequencing the most valuable type-strain genomes for metagenomic binning, comparative biology and taxonomic classification.</title>
        <authorList>
            <person name="Goeker M."/>
        </authorList>
    </citation>
    <scope>NUCLEOTIDE SEQUENCE [LARGE SCALE GENOMIC DNA]</scope>
    <source>
        <strain evidence="10 11">DSM 21945</strain>
    </source>
</reference>
<dbReference type="GO" id="GO:0005886">
    <property type="term" value="C:plasma membrane"/>
    <property type="evidence" value="ECO:0007669"/>
    <property type="project" value="UniProtKB-SubCell"/>
</dbReference>
<keyword evidence="5" id="KW-0997">Cell inner membrane</keyword>
<gene>
    <name evidence="10" type="ORF">EDC28_11248</name>
</gene>
<dbReference type="EMBL" id="RJUL01000012">
    <property type="protein sequence ID" value="ROQ19128.1"/>
    <property type="molecule type" value="Genomic_DNA"/>
</dbReference>
<dbReference type="PANTHER" id="PTHR38779:SF2">
    <property type="entry name" value="TYPE II SECRETION SYSTEM PROTEIN I-RELATED"/>
    <property type="match status" value="1"/>
</dbReference>
<evidence type="ECO:0000256" key="3">
    <source>
        <dbReference type="ARBA" id="ARBA00022475"/>
    </source>
</evidence>
<keyword evidence="7 9" id="KW-1133">Transmembrane helix</keyword>
<evidence type="ECO:0000256" key="8">
    <source>
        <dbReference type="ARBA" id="ARBA00023136"/>
    </source>
</evidence>
<keyword evidence="4" id="KW-0488">Methylation</keyword>
<dbReference type="SUPFAM" id="SSF54523">
    <property type="entry name" value="Pili subunits"/>
    <property type="match status" value="1"/>
</dbReference>
<proteinExistence type="inferred from homology"/>
<protein>
    <submittedName>
        <fullName evidence="10">General secretion pathway protein I</fullName>
    </submittedName>
</protein>
<sequence length="124" mass="13455">MKANGFTLLEVLVAFVVLAMVLGGLLRVLSQSGRLEGSAANRQQAMAMAQSQLALLLSRKALPSSEERGKFDNGWRWQAKVSPFEGAEGNWLGTSNRAIEVQLTVSWGEHQQLMLTTLAIEGAL</sequence>
<dbReference type="InterPro" id="IPR045584">
    <property type="entry name" value="Pilin-like"/>
</dbReference>
<keyword evidence="11" id="KW-1185">Reference proteome</keyword>
<dbReference type="AlphaFoldDB" id="A0A3N1NV81"/>
<keyword evidence="3" id="KW-1003">Cell membrane</keyword>
<evidence type="ECO:0000256" key="2">
    <source>
        <dbReference type="ARBA" id="ARBA00008358"/>
    </source>
</evidence>
<evidence type="ECO:0000313" key="11">
    <source>
        <dbReference type="Proteomes" id="UP000268033"/>
    </source>
</evidence>
<dbReference type="STRING" id="584787.GCA_001247655_01977"/>
<dbReference type="GO" id="GO:0015627">
    <property type="term" value="C:type II protein secretion system complex"/>
    <property type="evidence" value="ECO:0007669"/>
    <property type="project" value="InterPro"/>
</dbReference>
<evidence type="ECO:0000256" key="7">
    <source>
        <dbReference type="ARBA" id="ARBA00022989"/>
    </source>
</evidence>
<organism evidence="10 11">
    <name type="scientific">Gallaecimonas pentaromativorans</name>
    <dbReference type="NCBI Taxonomy" id="584787"/>
    <lineage>
        <taxon>Bacteria</taxon>
        <taxon>Pseudomonadati</taxon>
        <taxon>Pseudomonadota</taxon>
        <taxon>Gammaproteobacteria</taxon>
        <taxon>Enterobacterales</taxon>
        <taxon>Gallaecimonadaceae</taxon>
        <taxon>Gallaecimonas</taxon>
    </lineage>
</organism>
<comment type="subcellular location">
    <subcellularLocation>
        <location evidence="1">Cell inner membrane</location>
        <topology evidence="1">Single-pass membrane protein</topology>
    </subcellularLocation>
</comment>
<dbReference type="InterPro" id="IPR010052">
    <property type="entry name" value="T2SS_protein-GspI"/>
</dbReference>
<evidence type="ECO:0000256" key="5">
    <source>
        <dbReference type="ARBA" id="ARBA00022519"/>
    </source>
</evidence>
<dbReference type="RefSeq" id="WP_123422560.1">
    <property type="nucleotide sequence ID" value="NZ_JBLXEP010000007.1"/>
</dbReference>
<evidence type="ECO:0000256" key="1">
    <source>
        <dbReference type="ARBA" id="ARBA00004377"/>
    </source>
</evidence>
<evidence type="ECO:0000256" key="9">
    <source>
        <dbReference type="SAM" id="Phobius"/>
    </source>
</evidence>
<dbReference type="PANTHER" id="PTHR38779">
    <property type="entry name" value="TYPE II SECRETION SYSTEM PROTEIN I-RELATED"/>
    <property type="match status" value="1"/>
</dbReference>
<feature type="transmembrane region" description="Helical" evidence="9">
    <location>
        <begin position="6"/>
        <end position="26"/>
    </location>
</feature>